<evidence type="ECO:0000313" key="1">
    <source>
        <dbReference type="EMBL" id="JAH85260.1"/>
    </source>
</evidence>
<dbReference type="EMBL" id="GBXM01023317">
    <property type="protein sequence ID" value="JAH85260.1"/>
    <property type="molecule type" value="Transcribed_RNA"/>
</dbReference>
<accession>A0A0E9W6S5</accession>
<sequence length="47" mass="5296">MGQIHPYIHYLYSLILGRVAGGAGAYPSMHWARGRNTLRTGYQFRTG</sequence>
<proteinExistence type="predicted"/>
<reference evidence="1" key="2">
    <citation type="journal article" date="2015" name="Fish Shellfish Immunol.">
        <title>Early steps in the European eel (Anguilla anguilla)-Vibrio vulnificus interaction in the gills: Role of the RtxA13 toxin.</title>
        <authorList>
            <person name="Callol A."/>
            <person name="Pajuelo D."/>
            <person name="Ebbesson L."/>
            <person name="Teles M."/>
            <person name="MacKenzie S."/>
            <person name="Amaro C."/>
        </authorList>
    </citation>
    <scope>NUCLEOTIDE SEQUENCE</scope>
</reference>
<name>A0A0E9W6S5_ANGAN</name>
<reference evidence="1" key="1">
    <citation type="submission" date="2014-11" db="EMBL/GenBank/DDBJ databases">
        <authorList>
            <person name="Amaro Gonzalez C."/>
        </authorList>
    </citation>
    <scope>NUCLEOTIDE SEQUENCE</scope>
</reference>
<protein>
    <submittedName>
        <fullName evidence="1">Uncharacterized protein</fullName>
    </submittedName>
</protein>
<organism evidence="1">
    <name type="scientific">Anguilla anguilla</name>
    <name type="common">European freshwater eel</name>
    <name type="synonym">Muraena anguilla</name>
    <dbReference type="NCBI Taxonomy" id="7936"/>
    <lineage>
        <taxon>Eukaryota</taxon>
        <taxon>Metazoa</taxon>
        <taxon>Chordata</taxon>
        <taxon>Craniata</taxon>
        <taxon>Vertebrata</taxon>
        <taxon>Euteleostomi</taxon>
        <taxon>Actinopterygii</taxon>
        <taxon>Neopterygii</taxon>
        <taxon>Teleostei</taxon>
        <taxon>Anguilliformes</taxon>
        <taxon>Anguillidae</taxon>
        <taxon>Anguilla</taxon>
    </lineage>
</organism>
<dbReference type="AlphaFoldDB" id="A0A0E9W6S5"/>